<feature type="transmembrane region" description="Helical" evidence="7">
    <location>
        <begin position="278"/>
        <end position="298"/>
    </location>
</feature>
<comment type="subcellular location">
    <subcellularLocation>
        <location evidence="1">Cell membrane</location>
        <topology evidence="1">Multi-pass membrane protein</topology>
    </subcellularLocation>
</comment>
<keyword evidence="9" id="KW-1185">Reference proteome</keyword>
<evidence type="ECO:0000313" key="8">
    <source>
        <dbReference type="EMBL" id="SHE29580.1"/>
    </source>
</evidence>
<feature type="transmembrane region" description="Helical" evidence="7">
    <location>
        <begin position="305"/>
        <end position="328"/>
    </location>
</feature>
<feature type="transmembrane region" description="Helical" evidence="7">
    <location>
        <begin position="201"/>
        <end position="220"/>
    </location>
</feature>
<dbReference type="Pfam" id="PF03916">
    <property type="entry name" value="NrfD"/>
    <property type="match status" value="1"/>
</dbReference>
<evidence type="ECO:0000256" key="2">
    <source>
        <dbReference type="ARBA" id="ARBA00008929"/>
    </source>
</evidence>
<dbReference type="Proteomes" id="UP000184148">
    <property type="component" value="Unassembled WGS sequence"/>
</dbReference>
<feature type="transmembrane region" description="Helical" evidence="7">
    <location>
        <begin position="340"/>
        <end position="360"/>
    </location>
</feature>
<reference evidence="9" key="1">
    <citation type="submission" date="2016-11" db="EMBL/GenBank/DDBJ databases">
        <authorList>
            <person name="Varghese N."/>
            <person name="Submissions S."/>
        </authorList>
    </citation>
    <scope>NUCLEOTIDE SEQUENCE [LARGE SCALE GENOMIC DNA]</scope>
    <source>
        <strain evidence="9">DSM 12395</strain>
    </source>
</reference>
<evidence type="ECO:0000256" key="1">
    <source>
        <dbReference type="ARBA" id="ARBA00004651"/>
    </source>
</evidence>
<dbReference type="EMBL" id="FQUY01000001">
    <property type="protein sequence ID" value="SHE29580.1"/>
    <property type="molecule type" value="Genomic_DNA"/>
</dbReference>
<feature type="transmembrane region" description="Helical" evidence="7">
    <location>
        <begin position="241"/>
        <end position="258"/>
    </location>
</feature>
<feature type="transmembrane region" description="Helical" evidence="7">
    <location>
        <begin position="87"/>
        <end position="105"/>
    </location>
</feature>
<dbReference type="PANTHER" id="PTHR30074:SF4">
    <property type="entry name" value="NI_FE-HYDROGENASE 2 B-TYPE CYTOCHROME SUBUNIT-RELATED"/>
    <property type="match status" value="1"/>
</dbReference>
<dbReference type="GO" id="GO:0005886">
    <property type="term" value="C:plasma membrane"/>
    <property type="evidence" value="ECO:0007669"/>
    <property type="project" value="UniProtKB-SubCell"/>
</dbReference>
<dbReference type="GO" id="GO:0009061">
    <property type="term" value="P:anaerobic respiration"/>
    <property type="evidence" value="ECO:0007669"/>
    <property type="project" value="TreeGrafter"/>
</dbReference>
<feature type="transmembrane region" description="Helical" evidence="7">
    <location>
        <begin position="51"/>
        <end position="75"/>
    </location>
</feature>
<dbReference type="RefSeq" id="WP_073233923.1">
    <property type="nucleotide sequence ID" value="NZ_FQUY01000001.1"/>
</dbReference>
<keyword evidence="6 7" id="KW-0472">Membrane</keyword>
<feature type="transmembrane region" description="Helical" evidence="7">
    <location>
        <begin position="125"/>
        <end position="145"/>
    </location>
</feature>
<keyword evidence="5 7" id="KW-1133">Transmembrane helix</keyword>
<evidence type="ECO:0000256" key="7">
    <source>
        <dbReference type="SAM" id="Phobius"/>
    </source>
</evidence>
<dbReference type="PANTHER" id="PTHR30074">
    <property type="entry name" value="FORMATE DEHYDROGENASE, NITRATE-INDUCIBLE, CYTOCHROME B556 FDN SUBUNIT"/>
    <property type="match status" value="1"/>
</dbReference>
<proteinExistence type="inferred from homology"/>
<feature type="transmembrane region" description="Helical" evidence="7">
    <location>
        <begin position="166"/>
        <end position="189"/>
    </location>
</feature>
<evidence type="ECO:0000256" key="3">
    <source>
        <dbReference type="ARBA" id="ARBA00022475"/>
    </source>
</evidence>
<dbReference type="InterPro" id="IPR005614">
    <property type="entry name" value="NrfD-like"/>
</dbReference>
<comment type="similarity">
    <text evidence="2">Belongs to the NrfD family.</text>
</comment>
<dbReference type="AlphaFoldDB" id="A0A1M4SBK3"/>
<name>A0A1M4SBK3_9FIRM</name>
<sequence>MTAQGWSFRMTPIRKLLILLAALCLGVVVFRLVTGLGTVTNLNDDWPWGLWIGFDVLTGVALAGGGYFTAIIVHVLHRDKYLPIARAAMLTSLLGYLLVMAGLFLDIGQWFNFWRPFVSWGHTSVLFEVFWCVSCYTTVQVLEFGEIFTERVGKKWHNAFKTAMPFLLIIGIIFPTLHQSSLGGLYLVAVNKLYPLWWSTLIPYFFLISSFFVGPAMICVESTLAGNAYNHKVPVEVLRGLARIGGWFMILYLILKIFDLSNRNVWNLVFAGNLEANLFLLELVLGVIVPILIVFSGMSASRSGLFIYGLLVSGGVILNRMNVVFTGMSGSAGASYFPSIWEWAVSIGLVSIGVLAYCFIVENFRILGHDEHHA</sequence>
<dbReference type="OrthoDB" id="9768158at2"/>
<keyword evidence="4 7" id="KW-0812">Transmembrane</keyword>
<evidence type="ECO:0000256" key="5">
    <source>
        <dbReference type="ARBA" id="ARBA00022989"/>
    </source>
</evidence>
<evidence type="ECO:0000313" key="9">
    <source>
        <dbReference type="Proteomes" id="UP000184148"/>
    </source>
</evidence>
<evidence type="ECO:0000256" key="6">
    <source>
        <dbReference type="ARBA" id="ARBA00023136"/>
    </source>
</evidence>
<dbReference type="InterPro" id="IPR051817">
    <property type="entry name" value="FDH_cytochrome_b556_subunit"/>
</dbReference>
<evidence type="ECO:0000256" key="4">
    <source>
        <dbReference type="ARBA" id="ARBA00022692"/>
    </source>
</evidence>
<accession>A0A1M4SBK3</accession>
<dbReference type="STRING" id="1121429.SAMN02745133_00056"/>
<organism evidence="8 9">
    <name type="scientific">Desulforamulus putei DSM 12395</name>
    <dbReference type="NCBI Taxonomy" id="1121429"/>
    <lineage>
        <taxon>Bacteria</taxon>
        <taxon>Bacillati</taxon>
        <taxon>Bacillota</taxon>
        <taxon>Clostridia</taxon>
        <taxon>Eubacteriales</taxon>
        <taxon>Peptococcaceae</taxon>
        <taxon>Desulforamulus</taxon>
    </lineage>
</organism>
<gene>
    <name evidence="8" type="ORF">SAMN02745133_00056</name>
</gene>
<protein>
    <submittedName>
        <fullName evidence="8">Ni/Fe-hydrogenase 2 integral membrane subunit HybB</fullName>
    </submittedName>
</protein>
<keyword evidence="3" id="KW-1003">Cell membrane</keyword>